<evidence type="ECO:0008006" key="4">
    <source>
        <dbReference type="Google" id="ProtNLM"/>
    </source>
</evidence>
<keyword evidence="1" id="KW-0472">Membrane</keyword>
<gene>
    <name evidence="2" type="ORF">SAMN05421748_123152</name>
</gene>
<name>A0A285JSX9_9ACTN</name>
<dbReference type="AlphaFoldDB" id="A0A285JSX9"/>
<protein>
    <recommendedName>
        <fullName evidence="4">Cytoplasmic membrane protein</fullName>
    </recommendedName>
</protein>
<feature type="transmembrane region" description="Helical" evidence="1">
    <location>
        <begin position="92"/>
        <end position="112"/>
    </location>
</feature>
<reference evidence="2 3" key="1">
    <citation type="submission" date="2017-09" db="EMBL/GenBank/DDBJ databases">
        <authorList>
            <person name="Ehlers B."/>
            <person name="Leendertz F.H."/>
        </authorList>
    </citation>
    <scope>NUCLEOTIDE SEQUENCE [LARGE SCALE GENOMIC DNA]</scope>
    <source>
        <strain evidence="2 3">CGMCC 4.6857</strain>
    </source>
</reference>
<feature type="transmembrane region" description="Helical" evidence="1">
    <location>
        <begin position="151"/>
        <end position="170"/>
    </location>
</feature>
<evidence type="ECO:0000313" key="3">
    <source>
        <dbReference type="Proteomes" id="UP000219612"/>
    </source>
</evidence>
<accession>A0A285JSX9</accession>
<keyword evidence="1" id="KW-1133">Transmembrane helix</keyword>
<feature type="transmembrane region" description="Helical" evidence="1">
    <location>
        <begin position="124"/>
        <end position="145"/>
    </location>
</feature>
<keyword evidence="3" id="KW-1185">Reference proteome</keyword>
<sequence>MSRTLADLVEMWCASSFPAPHPSSVKIMKAIRAWLLVFVIGLVLSGVTAFPLVTEVRVLTDVLHAVPAPDALVAWIDRVREGLEATGTNYPFIAYGTDWLAFAHLMIAIAFWGPWRDPVRNIWVIEWGMICCLAIIPLALIAGPIRELPWWWLLIDMSFGVFGIIPLIVVRRLIKRMATDSARSVPNVDVGV</sequence>
<proteinExistence type="predicted"/>
<evidence type="ECO:0000313" key="2">
    <source>
        <dbReference type="EMBL" id="SNY62446.1"/>
    </source>
</evidence>
<keyword evidence="1" id="KW-0812">Transmembrane</keyword>
<dbReference type="EMBL" id="OBDY01000023">
    <property type="protein sequence ID" value="SNY62446.1"/>
    <property type="molecule type" value="Genomic_DNA"/>
</dbReference>
<dbReference type="Proteomes" id="UP000219612">
    <property type="component" value="Unassembled WGS sequence"/>
</dbReference>
<organism evidence="2 3">
    <name type="scientific">Paractinoplanes atraurantiacus</name>
    <dbReference type="NCBI Taxonomy" id="1036182"/>
    <lineage>
        <taxon>Bacteria</taxon>
        <taxon>Bacillati</taxon>
        <taxon>Actinomycetota</taxon>
        <taxon>Actinomycetes</taxon>
        <taxon>Micromonosporales</taxon>
        <taxon>Micromonosporaceae</taxon>
        <taxon>Paractinoplanes</taxon>
    </lineage>
</organism>
<evidence type="ECO:0000256" key="1">
    <source>
        <dbReference type="SAM" id="Phobius"/>
    </source>
</evidence>
<feature type="transmembrane region" description="Helical" evidence="1">
    <location>
        <begin position="33"/>
        <end position="53"/>
    </location>
</feature>